<evidence type="ECO:0000313" key="1">
    <source>
        <dbReference type="EMBL" id="CAG9322137.1"/>
    </source>
</evidence>
<dbReference type="EMBL" id="CAJZBQ010000030">
    <property type="protein sequence ID" value="CAG9322137.1"/>
    <property type="molecule type" value="Genomic_DNA"/>
</dbReference>
<sequence length="106" mass="12413">MLAWRARQTYRLVQTTMRMFSDKEPYEGSILKKKGKGDEEIYFNKKEKEQLRNLLHKLEDAAGEPEAAVENDRESRAKLLQVLSKHNIRASESLLDDILSWKKGTY</sequence>
<dbReference type="AlphaFoldDB" id="A0AAU9J9P8"/>
<accession>A0AAU9J9P8</accession>
<dbReference type="Proteomes" id="UP001162131">
    <property type="component" value="Unassembled WGS sequence"/>
</dbReference>
<reference evidence="1" key="1">
    <citation type="submission" date="2021-09" db="EMBL/GenBank/DDBJ databases">
        <authorList>
            <consortium name="AG Swart"/>
            <person name="Singh M."/>
            <person name="Singh A."/>
            <person name="Seah K."/>
            <person name="Emmerich C."/>
        </authorList>
    </citation>
    <scope>NUCLEOTIDE SEQUENCE</scope>
    <source>
        <strain evidence="1">ATCC30299</strain>
    </source>
</reference>
<organism evidence="1 2">
    <name type="scientific">Blepharisma stoltei</name>
    <dbReference type="NCBI Taxonomy" id="1481888"/>
    <lineage>
        <taxon>Eukaryota</taxon>
        <taxon>Sar</taxon>
        <taxon>Alveolata</taxon>
        <taxon>Ciliophora</taxon>
        <taxon>Postciliodesmatophora</taxon>
        <taxon>Heterotrichea</taxon>
        <taxon>Heterotrichida</taxon>
        <taxon>Blepharismidae</taxon>
        <taxon>Blepharisma</taxon>
    </lineage>
</organism>
<keyword evidence="2" id="KW-1185">Reference proteome</keyword>
<comment type="caution">
    <text evidence="1">The sequence shown here is derived from an EMBL/GenBank/DDBJ whole genome shotgun (WGS) entry which is preliminary data.</text>
</comment>
<proteinExistence type="predicted"/>
<name>A0AAU9J9P8_9CILI</name>
<gene>
    <name evidence="1" type="ORF">BSTOLATCC_MIC30517</name>
</gene>
<evidence type="ECO:0000313" key="2">
    <source>
        <dbReference type="Proteomes" id="UP001162131"/>
    </source>
</evidence>
<dbReference type="SUPFAM" id="SSF64602">
    <property type="entry name" value="F1 ATPase inhibitor, IF1, C-terminal domain"/>
    <property type="match status" value="1"/>
</dbReference>
<protein>
    <submittedName>
        <fullName evidence="1">Uncharacterized protein</fullName>
    </submittedName>
</protein>
<dbReference type="Gene3D" id="1.20.5.500">
    <property type="entry name" value="Single helix bin"/>
    <property type="match status" value="1"/>
</dbReference>